<dbReference type="SUPFAM" id="SSF53927">
    <property type="entry name" value="Cytidine deaminase-like"/>
    <property type="match status" value="1"/>
</dbReference>
<feature type="transmembrane region" description="Helical" evidence="9">
    <location>
        <begin position="657"/>
        <end position="676"/>
    </location>
</feature>
<protein>
    <submittedName>
        <fullName evidence="11">AICARFT/IMPCHase bienzyme</fullName>
    </submittedName>
</protein>
<feature type="compositionally biased region" description="Low complexity" evidence="8">
    <location>
        <begin position="444"/>
        <end position="457"/>
    </location>
</feature>
<keyword evidence="4" id="KW-0808">Transferase</keyword>
<name>J3JJU5_ACTNH</name>
<dbReference type="Gene3D" id="3.40.140.20">
    <property type="match status" value="1"/>
</dbReference>
<feature type="compositionally biased region" description="Low complexity" evidence="8">
    <location>
        <begin position="390"/>
        <end position="425"/>
    </location>
</feature>
<proteinExistence type="inferred from homology"/>
<dbReference type="InterPro" id="IPR036914">
    <property type="entry name" value="MGS-like_dom_sf"/>
</dbReference>
<keyword evidence="5" id="KW-0658">Purine biosynthesis</keyword>
<dbReference type="GO" id="GO:0006189">
    <property type="term" value="P:'de novo' IMP biosynthetic process"/>
    <property type="evidence" value="ECO:0007669"/>
    <property type="project" value="UniProtKB-UniPathway"/>
</dbReference>
<sequence>MSPSSSQSSQSTNQTVPTAHVPTEGLVSPDRVPVRRALVSVYDKTGLVPLAQALSDAGVEIVSTGSTAATIAAAGLAVTPVEEVTGFPECLEGRVKTLHPAVHAGILADRRKPDHLDQLGTLDVTPIDLVVVNLYPFSDTVASGAPFDACVEQIDIGGPTMVRAAAKNHPAVAVVTSPDHYSDVTAAVREGGFTLAARRRLAAEAFAHTAAYDAAVSTWLAAQVEADGAANTADAADRTDSGEPAALPAYVGVGYERLAGLRYGENPHQRAAVYRTAGASGGVAGARQLHGKAMSYNNYTDTDAAVRAAYDHGQAVTVAVVKHANPCGIAVSAAGDVAEAHRKAHACDPVSAYGGVIATNATVTAEMARQIKPIFTEVVAAPPSTRRPWRSCPPRRTSVCSSSRPPSARATRSSRSQAAPSSRSATCSAPTAMTLRPGPWPQGPSRTTRSWPSSPSPGARCAPCAPTRSSWPTTAPPSAWGWDRSTASTPASWPSNAPTPWVPAPPVTPQSTAPRRRRGPSAGPTPPRSWGTRPVTRLPHRSALVGPWPPPTPSSPSPTASRSSSTPGSAPSSSQADPSAIRRSSTPLRQPESPCTSPAPGTSPTDRFGPAPVWSCDGRGAPREEGRGPTPPRADRLATVTHDPHPQQAEHKEPYRTICVVLVALGLAAVPAFALLGHRRIAVLWAATGILALAIVRIQRPDGTWLAARSRLFDVILGIGLAAVLFLLSPYANLPRVL</sequence>
<dbReference type="Proteomes" id="UP000007814">
    <property type="component" value="Unassembled WGS sequence"/>
</dbReference>
<dbReference type="GO" id="GO:0004643">
    <property type="term" value="F:phosphoribosylaminoimidazolecarboxamide formyltransferase activity"/>
    <property type="evidence" value="ECO:0007669"/>
    <property type="project" value="InterPro"/>
</dbReference>
<dbReference type="PROSITE" id="PS51855">
    <property type="entry name" value="MGS"/>
    <property type="match status" value="1"/>
</dbReference>
<dbReference type="Gene3D" id="3.40.50.1380">
    <property type="entry name" value="Methylglyoxal synthase-like domain"/>
    <property type="match status" value="1"/>
</dbReference>
<dbReference type="InterPro" id="IPR024051">
    <property type="entry name" value="AICAR_Tfase_dup_dom_sf"/>
</dbReference>
<evidence type="ECO:0000313" key="12">
    <source>
        <dbReference type="Proteomes" id="UP000007814"/>
    </source>
</evidence>
<dbReference type="FunFam" id="3.40.50.1380:FF:000001">
    <property type="entry name" value="Bifunctional purine biosynthesis protein PurH"/>
    <property type="match status" value="1"/>
</dbReference>
<evidence type="ECO:0000256" key="4">
    <source>
        <dbReference type="ARBA" id="ARBA00022679"/>
    </source>
</evidence>
<keyword evidence="9" id="KW-0472">Membrane</keyword>
<feature type="compositionally biased region" description="Pro residues" evidence="8">
    <location>
        <begin position="547"/>
        <end position="556"/>
    </location>
</feature>
<keyword evidence="7" id="KW-0511">Multifunctional enzyme</keyword>
<evidence type="ECO:0000256" key="1">
    <source>
        <dbReference type="ARBA" id="ARBA00004844"/>
    </source>
</evidence>
<feature type="domain" description="MGS-like" evidence="10">
    <location>
        <begin position="19"/>
        <end position="176"/>
    </location>
</feature>
<dbReference type="eggNOG" id="COG0138">
    <property type="taxonomic scope" value="Bacteria"/>
</dbReference>
<feature type="compositionally biased region" description="Polar residues" evidence="8">
    <location>
        <begin position="582"/>
        <end position="605"/>
    </location>
</feature>
<comment type="pathway">
    <text evidence="2">Purine metabolism; IMP biosynthesis via de novo pathway; 5-formamido-1-(5-phospho-D-ribosyl)imidazole-4-carboxamide from 5-amino-1-(5-phospho-D-ribosyl)imidazole-4-carboxamide (10-formyl THF route): step 1/1.</text>
</comment>
<dbReference type="InterPro" id="IPR011607">
    <property type="entry name" value="MGS-like_dom"/>
</dbReference>
<feature type="transmembrane region" description="Helical" evidence="9">
    <location>
        <begin position="682"/>
        <end position="700"/>
    </location>
</feature>
<feature type="compositionally biased region" description="Low complexity" evidence="8">
    <location>
        <begin position="1"/>
        <end position="11"/>
    </location>
</feature>
<keyword evidence="9" id="KW-0812">Transmembrane</keyword>
<evidence type="ECO:0000313" key="11">
    <source>
        <dbReference type="EMBL" id="EJN84794.1"/>
    </source>
</evidence>
<keyword evidence="9" id="KW-1133">Transmembrane helix</keyword>
<dbReference type="CDD" id="cd01421">
    <property type="entry name" value="IMPCH"/>
    <property type="match status" value="1"/>
</dbReference>
<dbReference type="SMART" id="SM00798">
    <property type="entry name" value="AICARFT_IMPCHas"/>
    <property type="match status" value="1"/>
</dbReference>
<comment type="similarity">
    <text evidence="3">Belongs to the PurH family.</text>
</comment>
<dbReference type="EMBL" id="ALJK01000129">
    <property type="protein sequence ID" value="EJN84794.1"/>
    <property type="molecule type" value="Genomic_DNA"/>
</dbReference>
<gene>
    <name evidence="11" type="ORF">HMPREF1129_1977</name>
</gene>
<evidence type="ECO:0000256" key="3">
    <source>
        <dbReference type="ARBA" id="ARBA00007667"/>
    </source>
</evidence>
<dbReference type="NCBIfam" id="NF002049">
    <property type="entry name" value="PRK00881.1"/>
    <property type="match status" value="1"/>
</dbReference>
<dbReference type="PANTHER" id="PTHR11692:SF0">
    <property type="entry name" value="BIFUNCTIONAL PURINE BIOSYNTHESIS PROTEIN ATIC"/>
    <property type="match status" value="1"/>
</dbReference>
<evidence type="ECO:0000259" key="10">
    <source>
        <dbReference type="PROSITE" id="PS51855"/>
    </source>
</evidence>
<accession>J3JJU5</accession>
<dbReference type="UniPathway" id="UPA00074">
    <property type="reaction ID" value="UER00133"/>
</dbReference>
<comment type="caution">
    <text evidence="11">The sequence shown here is derived from an EMBL/GenBank/DDBJ whole genome shotgun (WGS) entry which is preliminary data.</text>
</comment>
<feature type="compositionally biased region" description="Polar residues" evidence="8">
    <location>
        <begin position="485"/>
        <end position="496"/>
    </location>
</feature>
<dbReference type="PANTHER" id="PTHR11692">
    <property type="entry name" value="BIFUNCTIONAL PURINE BIOSYNTHESIS PROTEIN PURH"/>
    <property type="match status" value="1"/>
</dbReference>
<dbReference type="InterPro" id="IPR016193">
    <property type="entry name" value="Cytidine_deaminase-like"/>
</dbReference>
<dbReference type="GO" id="GO:0003937">
    <property type="term" value="F:IMP cyclohydrolase activity"/>
    <property type="evidence" value="ECO:0007669"/>
    <property type="project" value="InterPro"/>
</dbReference>
<feature type="region of interest" description="Disordered" evidence="8">
    <location>
        <begin position="1"/>
        <end position="26"/>
    </location>
</feature>
<evidence type="ECO:0000256" key="9">
    <source>
        <dbReference type="SAM" id="Phobius"/>
    </source>
</evidence>
<feature type="transmembrane region" description="Helical" evidence="9">
    <location>
        <begin position="712"/>
        <end position="732"/>
    </location>
</feature>
<dbReference type="InterPro" id="IPR002695">
    <property type="entry name" value="PurH-like"/>
</dbReference>
<dbReference type="PATRIC" id="fig|1115803.3.peg.1384"/>
<reference evidence="11 12" key="1">
    <citation type="submission" date="2012-07" db="EMBL/GenBank/DDBJ databases">
        <authorList>
            <person name="Durkin A.S."/>
            <person name="McCorrison J."/>
            <person name="Torralba M."/>
            <person name="Gillis M."/>
            <person name="Methe B."/>
            <person name="Sutton G."/>
            <person name="Nelson K.E."/>
        </authorList>
    </citation>
    <scope>NUCLEOTIDE SEQUENCE [LARGE SCALE GENOMIC DNA]</scope>
    <source>
        <strain evidence="12">ATCC 12104 / DSM 43013 / CCUG 2238 / JCM 8349 / NCTC 10301 / Howell 279</strain>
    </source>
</reference>
<feature type="compositionally biased region" description="Low complexity" evidence="8">
    <location>
        <begin position="557"/>
        <end position="579"/>
    </location>
</feature>
<dbReference type="SUPFAM" id="SSF52335">
    <property type="entry name" value="Methylglyoxal synthase-like"/>
    <property type="match status" value="1"/>
</dbReference>
<feature type="region of interest" description="Disordered" evidence="8">
    <location>
        <begin position="382"/>
        <end position="639"/>
    </location>
</feature>
<dbReference type="AlphaFoldDB" id="J3JJU5"/>
<evidence type="ECO:0000256" key="7">
    <source>
        <dbReference type="ARBA" id="ARBA00023268"/>
    </source>
</evidence>
<dbReference type="Pfam" id="PF02142">
    <property type="entry name" value="MGS"/>
    <property type="match status" value="1"/>
</dbReference>
<dbReference type="Pfam" id="PF01808">
    <property type="entry name" value="AICARFT_IMPCHas"/>
    <property type="match status" value="1"/>
</dbReference>
<keyword evidence="6" id="KW-0378">Hydrolase</keyword>
<dbReference type="SMART" id="SM00851">
    <property type="entry name" value="MGS"/>
    <property type="match status" value="1"/>
</dbReference>
<evidence type="ECO:0000256" key="5">
    <source>
        <dbReference type="ARBA" id="ARBA00022755"/>
    </source>
</evidence>
<dbReference type="GO" id="GO:0005829">
    <property type="term" value="C:cytosol"/>
    <property type="evidence" value="ECO:0007669"/>
    <property type="project" value="TreeGrafter"/>
</dbReference>
<comment type="pathway">
    <text evidence="1">Purine metabolism; IMP biosynthesis via de novo pathway; IMP from 5-formamido-1-(5-phospho-D-ribosyl)imidazole-4-carboxamide: step 1/1.</text>
</comment>
<evidence type="ECO:0000256" key="2">
    <source>
        <dbReference type="ARBA" id="ARBA00004954"/>
    </source>
</evidence>
<organism evidence="11 12">
    <name type="scientific">Actinomyces naeslundii (strain ATCC 12104 / DSM 43013 / CCUG 2238 / JCM 8349 / NCTC 10301 / Howell 279)</name>
    <dbReference type="NCBI Taxonomy" id="1115803"/>
    <lineage>
        <taxon>Bacteria</taxon>
        <taxon>Bacillati</taxon>
        <taxon>Actinomycetota</taxon>
        <taxon>Actinomycetes</taxon>
        <taxon>Actinomycetales</taxon>
        <taxon>Actinomycetaceae</taxon>
        <taxon>Actinomyces</taxon>
    </lineage>
</organism>
<evidence type="ECO:0000256" key="8">
    <source>
        <dbReference type="SAM" id="MobiDB-lite"/>
    </source>
</evidence>
<evidence type="ECO:0000256" key="6">
    <source>
        <dbReference type="ARBA" id="ARBA00022801"/>
    </source>
</evidence>